<sequence>MANVKPKPKPEENTTKVEEEQEIQDDWSLNGLTDLKGMDLNPLTRTSITFTGENRVGVKPIDSTSFQNRFLYEAIGIHPEDDPENVLPDRPDPGGDYKPGNFPSVKSILSASSFSKDKDLSRKASTNSNSFVVSEAPKKKVEEKRSVSEPSPKKKPIPPAPPQVKPKAAPRAAVEKKSVPAKKKTAGVKRYASTGGKKGGVSPSKGAPKRQVDQMDIFDAIYDEFVSSDSEAGSAASSIVSIPADFLDILYSGNEASSPPPPTESTGASSSSSPVVIAREADPPSPCRPTRRTLCI</sequence>
<keyword evidence="3" id="KW-1185">Reference proteome</keyword>
<dbReference type="Proteomes" id="UP000515908">
    <property type="component" value="Chromosome 19"/>
</dbReference>
<feature type="compositionally biased region" description="Low complexity" evidence="1">
    <location>
        <begin position="264"/>
        <end position="274"/>
    </location>
</feature>
<feature type="region of interest" description="Disordered" evidence="1">
    <location>
        <begin position="75"/>
        <end position="212"/>
    </location>
</feature>
<dbReference type="EMBL" id="LR877163">
    <property type="protein sequence ID" value="CAD2220855.1"/>
    <property type="molecule type" value="Genomic_DNA"/>
</dbReference>
<proteinExistence type="predicted"/>
<reference evidence="2 3" key="1">
    <citation type="submission" date="2020-08" db="EMBL/GenBank/DDBJ databases">
        <authorList>
            <person name="Newling K."/>
            <person name="Davey J."/>
            <person name="Forrester S."/>
        </authorList>
    </citation>
    <scope>NUCLEOTIDE SEQUENCE [LARGE SCALE GENOMIC DNA]</scope>
    <source>
        <strain evidence="3">Crithidia deanei Carvalho (ATCC PRA-265)</strain>
    </source>
</reference>
<accession>A0A7G2CN38</accession>
<feature type="compositionally biased region" description="Basic and acidic residues" evidence="1">
    <location>
        <begin position="136"/>
        <end position="147"/>
    </location>
</feature>
<protein>
    <submittedName>
        <fullName evidence="2">Uncharacterized protein</fullName>
    </submittedName>
</protein>
<feature type="region of interest" description="Disordered" evidence="1">
    <location>
        <begin position="251"/>
        <end position="296"/>
    </location>
</feature>
<evidence type="ECO:0000256" key="1">
    <source>
        <dbReference type="SAM" id="MobiDB-lite"/>
    </source>
</evidence>
<feature type="region of interest" description="Disordered" evidence="1">
    <location>
        <begin position="1"/>
        <end position="32"/>
    </location>
</feature>
<evidence type="ECO:0000313" key="3">
    <source>
        <dbReference type="Proteomes" id="UP000515908"/>
    </source>
</evidence>
<organism evidence="2 3">
    <name type="scientific">Angomonas deanei</name>
    <dbReference type="NCBI Taxonomy" id="59799"/>
    <lineage>
        <taxon>Eukaryota</taxon>
        <taxon>Discoba</taxon>
        <taxon>Euglenozoa</taxon>
        <taxon>Kinetoplastea</taxon>
        <taxon>Metakinetoplastina</taxon>
        <taxon>Trypanosomatida</taxon>
        <taxon>Trypanosomatidae</taxon>
        <taxon>Strigomonadinae</taxon>
        <taxon>Angomonas</taxon>
    </lineage>
</organism>
<feature type="compositionally biased region" description="Basic and acidic residues" evidence="1">
    <location>
        <begin position="8"/>
        <end position="18"/>
    </location>
</feature>
<gene>
    <name evidence="2" type="ORF">ADEAN_000837900</name>
</gene>
<feature type="compositionally biased region" description="Polar residues" evidence="1">
    <location>
        <begin position="123"/>
        <end position="132"/>
    </location>
</feature>
<name>A0A7G2CN38_9TRYP</name>
<dbReference type="VEuPathDB" id="TriTrypDB:ADEAN_000837900"/>
<dbReference type="AlphaFoldDB" id="A0A7G2CN38"/>
<evidence type="ECO:0000313" key="2">
    <source>
        <dbReference type="EMBL" id="CAD2220855.1"/>
    </source>
</evidence>